<dbReference type="PANTHER" id="PTHR13774">
    <property type="entry name" value="PHENAZINE BIOSYNTHESIS PROTEIN"/>
    <property type="match status" value="1"/>
</dbReference>
<dbReference type="Proteomes" id="UP001596407">
    <property type="component" value="Unassembled WGS sequence"/>
</dbReference>
<name>A0ABD5WFE2_9EURY</name>
<dbReference type="EMBL" id="JBHSZH010000003">
    <property type="protein sequence ID" value="MFC7079302.1"/>
    <property type="molecule type" value="Genomic_DNA"/>
</dbReference>
<dbReference type="Pfam" id="PF02567">
    <property type="entry name" value="PhzC-PhzF"/>
    <property type="match status" value="1"/>
</dbReference>
<evidence type="ECO:0000313" key="1">
    <source>
        <dbReference type="EMBL" id="MFC7079302.1"/>
    </source>
</evidence>
<dbReference type="SUPFAM" id="SSF54506">
    <property type="entry name" value="Diaminopimelate epimerase-like"/>
    <property type="match status" value="1"/>
</dbReference>
<organism evidence="1 2">
    <name type="scientific">Halorussus caseinilyticus</name>
    <dbReference type="NCBI Taxonomy" id="3034025"/>
    <lineage>
        <taxon>Archaea</taxon>
        <taxon>Methanobacteriati</taxon>
        <taxon>Methanobacteriota</taxon>
        <taxon>Stenosarchaea group</taxon>
        <taxon>Halobacteria</taxon>
        <taxon>Halobacteriales</taxon>
        <taxon>Haladaptataceae</taxon>
        <taxon>Halorussus</taxon>
    </lineage>
</organism>
<dbReference type="AlphaFoldDB" id="A0ABD5WFE2"/>
<comment type="caution">
    <text evidence="1">The sequence shown here is derived from an EMBL/GenBank/DDBJ whole genome shotgun (WGS) entry which is preliminary data.</text>
</comment>
<evidence type="ECO:0000313" key="2">
    <source>
        <dbReference type="Proteomes" id="UP001596407"/>
    </source>
</evidence>
<protein>
    <submittedName>
        <fullName evidence="1">PhzF family phenazine biosynthesis protein</fullName>
    </submittedName>
</protein>
<sequence length="151" mass="16379">MAPGDVARDLPCQVVSTGLPQLMVPLESLDAVRRATTNETPYYEHVVDGLGVKAVLVFARETYESESDLNVRVFVEAHGIPEDSATGSANTSLAALLLRERTSASELRLTAEQGYEMDRPSTLHLRADRTDDSVVARVGGRVSNVLEGRLL</sequence>
<dbReference type="RefSeq" id="WP_382208804.1">
    <property type="nucleotide sequence ID" value="NZ_JBHSZH010000003.1"/>
</dbReference>
<keyword evidence="2" id="KW-1185">Reference proteome</keyword>
<proteinExistence type="predicted"/>
<dbReference type="InterPro" id="IPR003719">
    <property type="entry name" value="Phenazine_PhzF-like"/>
</dbReference>
<dbReference type="Gene3D" id="3.10.310.10">
    <property type="entry name" value="Diaminopimelate Epimerase, Chain A, domain 1"/>
    <property type="match status" value="1"/>
</dbReference>
<dbReference type="PANTHER" id="PTHR13774:SF32">
    <property type="entry name" value="ANTISENSE-ENHANCING SEQUENCE 1"/>
    <property type="match status" value="1"/>
</dbReference>
<accession>A0ABD5WFE2</accession>
<reference evidence="1 2" key="1">
    <citation type="journal article" date="2019" name="Int. J. Syst. Evol. Microbiol.">
        <title>The Global Catalogue of Microorganisms (GCM) 10K type strain sequencing project: providing services to taxonomists for standard genome sequencing and annotation.</title>
        <authorList>
            <consortium name="The Broad Institute Genomics Platform"/>
            <consortium name="The Broad Institute Genome Sequencing Center for Infectious Disease"/>
            <person name="Wu L."/>
            <person name="Ma J."/>
        </authorList>
    </citation>
    <scope>NUCLEOTIDE SEQUENCE [LARGE SCALE GENOMIC DNA]</scope>
    <source>
        <strain evidence="1 2">DT72</strain>
    </source>
</reference>
<gene>
    <name evidence="1" type="ORF">ACFQJ6_03200</name>
</gene>